<accession>A0A918K1R5</accession>
<dbReference type="AlphaFoldDB" id="A0A918K1R5"/>
<proteinExistence type="predicted"/>
<evidence type="ECO:0000313" key="4">
    <source>
        <dbReference type="Proteomes" id="UP000626148"/>
    </source>
</evidence>
<reference evidence="3" key="2">
    <citation type="submission" date="2020-09" db="EMBL/GenBank/DDBJ databases">
        <authorList>
            <person name="Sun Q."/>
            <person name="Kim S."/>
        </authorList>
    </citation>
    <scope>NUCLEOTIDE SEQUENCE</scope>
    <source>
        <strain evidence="3">KCTC 22169</strain>
    </source>
</reference>
<comment type="caution">
    <text evidence="3">The sequence shown here is derived from an EMBL/GenBank/DDBJ whole genome shotgun (WGS) entry which is preliminary data.</text>
</comment>
<feature type="region of interest" description="Disordered" evidence="1">
    <location>
        <begin position="194"/>
        <end position="213"/>
    </location>
</feature>
<dbReference type="InterPro" id="IPR018683">
    <property type="entry name" value="DUF2169"/>
</dbReference>
<keyword evidence="4" id="KW-1185">Reference proteome</keyword>
<sequence>MIEIQPHPYYQLELTSGWTAQGETAEILIGKASYQYDLEGYVQPLAESEPLSQSDEYPEDDPEIHAPICFRETVPFKYGSEIVMFATAHCAAPRSGFNVEAALSTEEGIQWRKMLSVMGPRTWKSSLLGAAYSDPEPITELPIRYEYAFGGRNTKKEHDVYPTNPVGRGYVGNGLKKTDLSEVLLPQIEVPGDLIKKPSDTPEPQGFGPIPPHWHPRQAAFASLDEEKAASREKYPYNGPLPETAYHSAPKNQWFDKSLHGPAKLTLTGLTQGVPEHQPLTIDWTIPSLTLLWKTRSFEDHITLKADTLVVDTEKRQLHLLYRRAFTQLPKRLMAELHVVEHGIVTEPEAAHG</sequence>
<feature type="domain" description="DUF2169" evidence="2">
    <location>
        <begin position="27"/>
        <end position="323"/>
    </location>
</feature>
<evidence type="ECO:0000259" key="2">
    <source>
        <dbReference type="Pfam" id="PF09937"/>
    </source>
</evidence>
<dbReference type="RefSeq" id="WP_189606932.1">
    <property type="nucleotide sequence ID" value="NZ_BMXR01000001.1"/>
</dbReference>
<reference evidence="3" key="1">
    <citation type="journal article" date="2014" name="Int. J. Syst. Evol. Microbiol.">
        <title>Complete genome sequence of Corynebacterium casei LMG S-19264T (=DSM 44701T), isolated from a smear-ripened cheese.</title>
        <authorList>
            <consortium name="US DOE Joint Genome Institute (JGI-PGF)"/>
            <person name="Walter F."/>
            <person name="Albersmeier A."/>
            <person name="Kalinowski J."/>
            <person name="Ruckert C."/>
        </authorList>
    </citation>
    <scope>NUCLEOTIDE SEQUENCE</scope>
    <source>
        <strain evidence="3">KCTC 22169</strain>
    </source>
</reference>
<organism evidence="3 4">
    <name type="scientific">Saccharospirillum salsuginis</name>
    <dbReference type="NCBI Taxonomy" id="418750"/>
    <lineage>
        <taxon>Bacteria</taxon>
        <taxon>Pseudomonadati</taxon>
        <taxon>Pseudomonadota</taxon>
        <taxon>Gammaproteobacteria</taxon>
        <taxon>Oceanospirillales</taxon>
        <taxon>Saccharospirillaceae</taxon>
        <taxon>Saccharospirillum</taxon>
    </lineage>
</organism>
<dbReference type="Pfam" id="PF09937">
    <property type="entry name" value="DUF2169"/>
    <property type="match status" value="1"/>
</dbReference>
<evidence type="ECO:0000256" key="1">
    <source>
        <dbReference type="SAM" id="MobiDB-lite"/>
    </source>
</evidence>
<evidence type="ECO:0000313" key="3">
    <source>
        <dbReference type="EMBL" id="GGX41418.1"/>
    </source>
</evidence>
<dbReference type="Proteomes" id="UP000626148">
    <property type="component" value="Unassembled WGS sequence"/>
</dbReference>
<gene>
    <name evidence="3" type="ORF">GCM10007392_05410</name>
</gene>
<dbReference type="EMBL" id="BMXR01000001">
    <property type="protein sequence ID" value="GGX41418.1"/>
    <property type="molecule type" value="Genomic_DNA"/>
</dbReference>
<name>A0A918K1R5_9GAMM</name>
<protein>
    <recommendedName>
        <fullName evidence="2">DUF2169 domain-containing protein</fullName>
    </recommendedName>
</protein>